<dbReference type="GO" id="GO:0046872">
    <property type="term" value="F:metal ion binding"/>
    <property type="evidence" value="ECO:0007669"/>
    <property type="project" value="UniProtKB-KW"/>
</dbReference>
<dbReference type="InterPro" id="IPR006121">
    <property type="entry name" value="HMA_dom"/>
</dbReference>
<dbReference type="SFLD" id="SFLDG00002">
    <property type="entry name" value="C1.7:_P-type_atpase_like"/>
    <property type="match status" value="1"/>
</dbReference>
<dbReference type="CDD" id="cd02079">
    <property type="entry name" value="P-type_ATPase_HM"/>
    <property type="match status" value="1"/>
</dbReference>
<keyword evidence="8" id="KW-1278">Translocase</keyword>
<reference evidence="15" key="1">
    <citation type="journal article" date="2019" name="Nat. Commun.">
        <title>Genome-wide association mapping of date palm fruit traits.</title>
        <authorList>
            <person name="Hazzouri K.M."/>
            <person name="Gros-Balthazard M."/>
            <person name="Flowers J.M."/>
            <person name="Copetti D."/>
            <person name="Lemansour A."/>
            <person name="Lebrun M."/>
            <person name="Masmoudi K."/>
            <person name="Ferrand S."/>
            <person name="Dhar M.I."/>
            <person name="Fresquez Z.A."/>
            <person name="Rosas U."/>
            <person name="Zhang J."/>
            <person name="Talag J."/>
            <person name="Lee S."/>
            <person name="Kudrna D."/>
            <person name="Powell R.F."/>
            <person name="Leitch I.J."/>
            <person name="Krueger R.R."/>
            <person name="Wing R.A."/>
            <person name="Amiri K.M.A."/>
            <person name="Purugganan M.D."/>
        </authorList>
    </citation>
    <scope>NUCLEOTIDE SEQUENCE [LARGE SCALE GENOMIC DNA]</scope>
    <source>
        <strain evidence="15">cv. Khalas</strain>
    </source>
</reference>
<keyword evidence="10 13" id="KW-0472">Membrane</keyword>
<evidence type="ECO:0000256" key="11">
    <source>
        <dbReference type="ARBA" id="ARBA00047308"/>
    </source>
</evidence>
<dbReference type="GeneID" id="103715523"/>
<dbReference type="InterPro" id="IPR059000">
    <property type="entry name" value="ATPase_P-type_domA"/>
</dbReference>
<dbReference type="NCBIfam" id="TIGR01525">
    <property type="entry name" value="ATPase-IB_hvy"/>
    <property type="match status" value="1"/>
</dbReference>
<dbReference type="SUPFAM" id="SSF81653">
    <property type="entry name" value="Calcium ATPase, transduction domain A"/>
    <property type="match status" value="1"/>
</dbReference>
<dbReference type="SUPFAM" id="SSF55008">
    <property type="entry name" value="HMA, heavy metal-associated domain"/>
    <property type="match status" value="1"/>
</dbReference>
<dbReference type="RefSeq" id="XP_038983769.1">
    <property type="nucleotide sequence ID" value="XM_039127841.1"/>
</dbReference>
<evidence type="ECO:0000313" key="16">
    <source>
        <dbReference type="RefSeq" id="XP_008801401.2"/>
    </source>
</evidence>
<dbReference type="InterPro" id="IPR036163">
    <property type="entry name" value="HMA_dom_sf"/>
</dbReference>
<dbReference type="NCBIfam" id="TIGR01494">
    <property type="entry name" value="ATPase_P-type"/>
    <property type="match status" value="1"/>
</dbReference>
<comment type="subcellular location">
    <subcellularLocation>
        <location evidence="1">Membrane</location>
        <topology evidence="1">Multi-pass membrane protein</topology>
    </subcellularLocation>
</comment>
<dbReference type="FunFam" id="3.40.1110.10:FF:000043">
    <property type="entry name" value="Putative cadmium/zinc-transporting ATPase 3"/>
    <property type="match status" value="1"/>
</dbReference>
<dbReference type="InterPro" id="IPR036412">
    <property type="entry name" value="HAD-like_sf"/>
</dbReference>
<keyword evidence="3" id="KW-0104">Cadmium</keyword>
<evidence type="ECO:0000313" key="19">
    <source>
        <dbReference type="RefSeq" id="XP_038983770.1"/>
    </source>
</evidence>
<evidence type="ECO:0000256" key="9">
    <source>
        <dbReference type="ARBA" id="ARBA00022989"/>
    </source>
</evidence>
<dbReference type="PROSITE" id="PS00154">
    <property type="entry name" value="ATPASE_E1_E2"/>
    <property type="match status" value="1"/>
</dbReference>
<comment type="catalytic activity">
    <reaction evidence="11">
        <text>Zn(2+)(in) + ATP + H2O = Zn(2+)(out) + ADP + phosphate + H(+)</text>
        <dbReference type="Rhea" id="RHEA:20621"/>
        <dbReference type="ChEBI" id="CHEBI:15377"/>
        <dbReference type="ChEBI" id="CHEBI:15378"/>
        <dbReference type="ChEBI" id="CHEBI:29105"/>
        <dbReference type="ChEBI" id="CHEBI:30616"/>
        <dbReference type="ChEBI" id="CHEBI:43474"/>
        <dbReference type="ChEBI" id="CHEBI:456216"/>
        <dbReference type="EC" id="7.2.2.12"/>
    </reaction>
</comment>
<feature type="transmembrane region" description="Helical" evidence="13">
    <location>
        <begin position="681"/>
        <end position="703"/>
    </location>
</feature>
<dbReference type="RefSeq" id="XP_038983771.1">
    <property type="nucleotide sequence ID" value="XM_039127843.1"/>
</dbReference>
<dbReference type="Proteomes" id="UP000228380">
    <property type="component" value="Chromosome 7"/>
</dbReference>
<comment type="similarity">
    <text evidence="2 13">Belongs to the cation transport ATPase (P-type) (TC 3.A.3) family. Type IB subfamily.</text>
</comment>
<dbReference type="InterPro" id="IPR023214">
    <property type="entry name" value="HAD_sf"/>
</dbReference>
<evidence type="ECO:0000256" key="8">
    <source>
        <dbReference type="ARBA" id="ARBA00022967"/>
    </source>
</evidence>
<keyword evidence="5 13" id="KW-0479">Metal-binding</keyword>
<dbReference type="RefSeq" id="XP_038983770.1">
    <property type="nucleotide sequence ID" value="XM_039127842.1"/>
</dbReference>
<evidence type="ECO:0000313" key="18">
    <source>
        <dbReference type="RefSeq" id="XP_038983769.1"/>
    </source>
</evidence>
<keyword evidence="6 13" id="KW-0547">Nucleotide-binding</keyword>
<dbReference type="AlphaFoldDB" id="A0A8B7CL67"/>
<feature type="domain" description="HMA" evidence="14">
    <location>
        <begin position="17"/>
        <end position="83"/>
    </location>
</feature>
<dbReference type="SUPFAM" id="SSF56784">
    <property type="entry name" value="HAD-like"/>
    <property type="match status" value="1"/>
</dbReference>
<evidence type="ECO:0000259" key="14">
    <source>
        <dbReference type="PROSITE" id="PS50846"/>
    </source>
</evidence>
<dbReference type="RefSeq" id="XP_008801401.2">
    <property type="nucleotide sequence ID" value="XM_008803179.4"/>
</dbReference>
<feature type="transmembrane region" description="Helical" evidence="13">
    <location>
        <begin position="148"/>
        <end position="164"/>
    </location>
</feature>
<dbReference type="InterPro" id="IPR001757">
    <property type="entry name" value="P_typ_ATPase"/>
</dbReference>
<dbReference type="Gene3D" id="3.40.50.1000">
    <property type="entry name" value="HAD superfamily/HAD-like"/>
    <property type="match status" value="1"/>
</dbReference>
<evidence type="ECO:0000313" key="17">
    <source>
        <dbReference type="RefSeq" id="XP_038983768.1"/>
    </source>
</evidence>
<evidence type="ECO:0000313" key="15">
    <source>
        <dbReference type="Proteomes" id="UP000228380"/>
    </source>
</evidence>
<dbReference type="GO" id="GO:0016463">
    <property type="term" value="F:P-type zinc transporter activity"/>
    <property type="evidence" value="ECO:0007669"/>
    <property type="project" value="UniProtKB-EC"/>
</dbReference>
<dbReference type="NCBIfam" id="TIGR01512">
    <property type="entry name" value="ATPase-IB2_Cd"/>
    <property type="match status" value="1"/>
</dbReference>
<feature type="transmembrane region" description="Helical" evidence="13">
    <location>
        <begin position="656"/>
        <end position="675"/>
    </location>
</feature>
<evidence type="ECO:0000256" key="2">
    <source>
        <dbReference type="ARBA" id="ARBA00006024"/>
    </source>
</evidence>
<dbReference type="GO" id="GO:0008551">
    <property type="term" value="F:P-type cadmium transporter activity"/>
    <property type="evidence" value="ECO:0007669"/>
    <property type="project" value="UniProtKB-EC"/>
</dbReference>
<dbReference type="GO" id="GO:0005524">
    <property type="term" value="F:ATP binding"/>
    <property type="evidence" value="ECO:0007669"/>
    <property type="project" value="UniProtKB-UniRule"/>
</dbReference>
<dbReference type="GO" id="GO:0016020">
    <property type="term" value="C:membrane"/>
    <property type="evidence" value="ECO:0007669"/>
    <property type="project" value="UniProtKB-SubCell"/>
</dbReference>
<keyword evidence="9 13" id="KW-1133">Transmembrane helix</keyword>
<evidence type="ECO:0000256" key="12">
    <source>
        <dbReference type="ARBA" id="ARBA00049338"/>
    </source>
</evidence>
<dbReference type="InterPro" id="IPR044492">
    <property type="entry name" value="P_typ_ATPase_HD_dom"/>
</dbReference>
<dbReference type="PROSITE" id="PS50846">
    <property type="entry name" value="HMA_2"/>
    <property type="match status" value="1"/>
</dbReference>
<keyword evidence="4 13" id="KW-0812">Transmembrane</keyword>
<dbReference type="Pfam" id="PF00122">
    <property type="entry name" value="E1-E2_ATPase"/>
    <property type="match status" value="1"/>
</dbReference>
<evidence type="ECO:0000256" key="5">
    <source>
        <dbReference type="ARBA" id="ARBA00022723"/>
    </source>
</evidence>
<evidence type="ECO:0000256" key="10">
    <source>
        <dbReference type="ARBA" id="ARBA00023136"/>
    </source>
</evidence>
<dbReference type="Gene3D" id="3.40.1110.10">
    <property type="entry name" value="Calcium-transporting ATPase, cytoplasmic domain N"/>
    <property type="match status" value="1"/>
</dbReference>
<feature type="transmembrane region" description="Helical" evidence="13">
    <location>
        <begin position="100"/>
        <end position="117"/>
    </location>
</feature>
<reference evidence="16 17" key="2">
    <citation type="submission" date="2025-04" db="UniProtKB">
        <authorList>
            <consortium name="RefSeq"/>
        </authorList>
    </citation>
    <scope>IDENTIFICATION</scope>
    <source>
        <tissue evidence="16 17">Young leaves</tissue>
    </source>
</reference>
<dbReference type="InterPro" id="IPR008250">
    <property type="entry name" value="ATPase_P-typ_transduc_dom_A_sf"/>
</dbReference>
<evidence type="ECO:0000256" key="1">
    <source>
        <dbReference type="ARBA" id="ARBA00004141"/>
    </source>
</evidence>
<keyword evidence="7 13" id="KW-0067">ATP-binding</keyword>
<dbReference type="KEGG" id="pda:103715523"/>
<comment type="catalytic activity">
    <reaction evidence="12">
        <text>Cd(2+)(in) + ATP + H2O = Cd(2+)(out) + ADP + phosphate + H(+)</text>
        <dbReference type="Rhea" id="RHEA:12132"/>
        <dbReference type="ChEBI" id="CHEBI:15377"/>
        <dbReference type="ChEBI" id="CHEBI:15378"/>
        <dbReference type="ChEBI" id="CHEBI:30616"/>
        <dbReference type="ChEBI" id="CHEBI:43474"/>
        <dbReference type="ChEBI" id="CHEBI:48775"/>
        <dbReference type="ChEBI" id="CHEBI:456216"/>
        <dbReference type="EC" id="7.2.2.21"/>
    </reaction>
</comment>
<dbReference type="GO" id="GO:0016887">
    <property type="term" value="F:ATP hydrolysis activity"/>
    <property type="evidence" value="ECO:0007669"/>
    <property type="project" value="InterPro"/>
</dbReference>
<keyword evidence="15" id="KW-1185">Reference proteome</keyword>
<evidence type="ECO:0000256" key="6">
    <source>
        <dbReference type="ARBA" id="ARBA00022741"/>
    </source>
</evidence>
<dbReference type="PANTHER" id="PTHR48085">
    <property type="entry name" value="CADMIUM/ZINC-TRANSPORTING ATPASE HMA2-RELATED"/>
    <property type="match status" value="1"/>
</dbReference>
<evidence type="ECO:0000256" key="4">
    <source>
        <dbReference type="ARBA" id="ARBA00022692"/>
    </source>
</evidence>
<feature type="transmembrane region" description="Helical" evidence="13">
    <location>
        <begin position="349"/>
        <end position="374"/>
    </location>
</feature>
<dbReference type="RefSeq" id="XP_038983768.1">
    <property type="nucleotide sequence ID" value="XM_039127840.1"/>
</dbReference>
<proteinExistence type="inferred from homology"/>
<dbReference type="OrthoDB" id="432719at2759"/>
<dbReference type="InterPro" id="IPR018303">
    <property type="entry name" value="ATPase_P-typ_P_site"/>
</dbReference>
<dbReference type="InterPro" id="IPR051014">
    <property type="entry name" value="Cation_Transport_ATPase_IB"/>
</dbReference>
<dbReference type="FunFam" id="3.30.70.100:FF:000022">
    <property type="entry name" value="Putative cadmium/zinc-transporting ATPase 3"/>
    <property type="match status" value="1"/>
</dbReference>
<dbReference type="SFLD" id="SFLDS00003">
    <property type="entry name" value="Haloacid_Dehalogenase"/>
    <property type="match status" value="1"/>
</dbReference>
<dbReference type="InterPro" id="IPR023299">
    <property type="entry name" value="ATPase_P-typ_cyto_dom_N"/>
</dbReference>
<protein>
    <submittedName>
        <fullName evidence="16 17">Cadmium/zinc-transporting ATPase HMA2 isoform X1</fullName>
    </submittedName>
</protein>
<dbReference type="Pfam" id="PF00702">
    <property type="entry name" value="Hydrolase"/>
    <property type="match status" value="1"/>
</dbReference>
<dbReference type="PANTHER" id="PTHR48085:SF5">
    <property type="entry name" value="CADMIUM_ZINC-TRANSPORTING ATPASE HMA4-RELATED"/>
    <property type="match status" value="1"/>
</dbReference>
<gene>
    <name evidence="16 17 18 19 20" type="primary">LOC103715523</name>
</gene>
<feature type="transmembrane region" description="Helical" evidence="13">
    <location>
        <begin position="123"/>
        <end position="141"/>
    </location>
</feature>
<evidence type="ECO:0000256" key="7">
    <source>
        <dbReference type="ARBA" id="ARBA00022840"/>
    </source>
</evidence>
<dbReference type="Gene3D" id="3.30.70.100">
    <property type="match status" value="1"/>
</dbReference>
<evidence type="ECO:0000313" key="20">
    <source>
        <dbReference type="RefSeq" id="XP_038983771.1"/>
    </source>
</evidence>
<dbReference type="SUPFAM" id="SSF81665">
    <property type="entry name" value="Calcium ATPase, transmembrane domain M"/>
    <property type="match status" value="1"/>
</dbReference>
<dbReference type="SFLD" id="SFLDF00027">
    <property type="entry name" value="p-type_atpase"/>
    <property type="match status" value="1"/>
</dbReference>
<evidence type="ECO:0000256" key="3">
    <source>
        <dbReference type="ARBA" id="ARBA00022539"/>
    </source>
</evidence>
<accession>A0A8B7CL67</accession>
<dbReference type="Gene3D" id="2.70.150.10">
    <property type="entry name" value="Calcium-transporting ATPase, cytoplasmic transduction domain A"/>
    <property type="match status" value="1"/>
</dbReference>
<organism evidence="15 16">
    <name type="scientific">Phoenix dactylifera</name>
    <name type="common">Date palm</name>
    <dbReference type="NCBI Taxonomy" id="42345"/>
    <lineage>
        <taxon>Eukaryota</taxon>
        <taxon>Viridiplantae</taxon>
        <taxon>Streptophyta</taxon>
        <taxon>Embryophyta</taxon>
        <taxon>Tracheophyta</taxon>
        <taxon>Spermatophyta</taxon>
        <taxon>Magnoliopsida</taxon>
        <taxon>Liliopsida</taxon>
        <taxon>Arecaceae</taxon>
        <taxon>Coryphoideae</taxon>
        <taxon>Phoeniceae</taxon>
        <taxon>Phoenix</taxon>
    </lineage>
</organism>
<sequence length="925" mass="99956">MMGEEGSDRRSREVKYQKSYFDVLGLCCSSEVPLIEKILMPLDGIHKVSVIVPSKTVIVVHDSLLISQLQIVRALNQARLEATIRAYGTDSIIKKWPSPYVLACGALLLVSLFKKFFHPLQWFALAAAAVGAPPIIFRSIAALRRFTLDINILMLIAVCGAVALGDYSEAGFIVFLFTVAQWLESRASYKAAAGMSSLMKMAPQKAVLAETGQVVDARAVKIGTILAVKAGEVIPIDGVVVDGRSEADERSLTGESFPVAKQAQSSVWAGTLNMDGYISVRTTALAEHSAVAKMARLVEEAQNSRSKTQRLIDSCARYYTPAVVMAAAGFAVIPLIIRVHNPKHWIELALVLLVSACPCALVLSTPVAAFCALLKAARTGLLVKGGDVLEALARIKVVAFDKTGTITRGEFAVVEFRSINNEVNLHALLYWVSSIESKSSHPMASALVDYARSNSIEPKPDCVREFHIYPGEGIYGEIDGKNIYIGNKRIAARASCETVPELDDIKEGVTLGYIFSGTVAIGVFTLSDTCRTGATEAIKELKLLGIKTAMLTGDSAAAAMHAQNQIGHAIEELHAELLPEDKVCIINDLKTREGSTAMVGDGMNDAPALAMADVGISIGISGSAVAMEISHIALMSNDIRKIPKAIRLARKTHFKIIGNILFSAVTKIAILALAFAGHPLLWAAVLADVGTCLLVILNSMMLLQTRTQKEKKCCGSLHKPLVQRPACVDHCANGAHKSASTCGQLNSSSCLDKHSCHDHKEAEEVRIHNCEKQECHKESPSHYHCFQESVIHTMNATQEHLISITPASGLHDDRLQKEHSMEPAACNHKPKLRDDCRSCVACGNVNWSLDNDSSRASSNICSNTNKNDTGKCCKNDWKECRSKDGCPSQEIKEIGGCCRSYMKECGKKDGCCGGGIVHLPEIITD</sequence>
<dbReference type="InterPro" id="IPR023298">
    <property type="entry name" value="ATPase_P-typ_TM_dom_sf"/>
</dbReference>
<dbReference type="InterPro" id="IPR027256">
    <property type="entry name" value="P-typ_ATPase_IB"/>
</dbReference>
<dbReference type="FunFam" id="2.70.150.10:FF:000002">
    <property type="entry name" value="Copper-transporting ATPase 1, putative"/>
    <property type="match status" value="1"/>
</dbReference>
<dbReference type="PRINTS" id="PR00119">
    <property type="entry name" value="CATATPASE"/>
</dbReference>
<feature type="transmembrane region" description="Helical" evidence="13">
    <location>
        <begin position="318"/>
        <end position="337"/>
    </location>
</feature>
<evidence type="ECO:0000256" key="13">
    <source>
        <dbReference type="RuleBase" id="RU362081"/>
    </source>
</evidence>
<name>A0A8B7CL67_PHODC</name>